<dbReference type="InterPro" id="IPR003593">
    <property type="entry name" value="AAA+_ATPase"/>
</dbReference>
<dbReference type="GO" id="GO:0006355">
    <property type="term" value="P:regulation of DNA-templated transcription"/>
    <property type="evidence" value="ECO:0007669"/>
    <property type="project" value="InterPro"/>
</dbReference>
<keyword evidence="4" id="KW-0238">DNA-binding</keyword>
<keyword evidence="2" id="KW-0067">ATP-binding</keyword>
<dbReference type="GO" id="GO:0005524">
    <property type="term" value="F:ATP binding"/>
    <property type="evidence" value="ECO:0007669"/>
    <property type="project" value="UniProtKB-KW"/>
</dbReference>
<dbReference type="InterPro" id="IPR025943">
    <property type="entry name" value="Sigma_54_int_dom_ATP-bd_2"/>
</dbReference>
<keyword evidence="5" id="KW-0804">Transcription</keyword>
<dbReference type="Gene3D" id="1.10.8.60">
    <property type="match status" value="1"/>
</dbReference>
<proteinExistence type="predicted"/>
<comment type="caution">
    <text evidence="7">The sequence shown here is derived from an EMBL/GenBank/DDBJ whole genome shotgun (WGS) entry which is preliminary data.</text>
</comment>
<dbReference type="InterPro" id="IPR002078">
    <property type="entry name" value="Sigma_54_int"/>
</dbReference>
<evidence type="ECO:0000256" key="2">
    <source>
        <dbReference type="ARBA" id="ARBA00022840"/>
    </source>
</evidence>
<accession>A0A323V019</accession>
<reference evidence="7 8" key="1">
    <citation type="submission" date="2018-06" db="EMBL/GenBank/DDBJ databases">
        <title>Azoarcus communis strain SWub3 genome.</title>
        <authorList>
            <person name="Zorraquino Salvo V."/>
            <person name="Toubiana D."/>
            <person name="Blumwald E."/>
        </authorList>
    </citation>
    <scope>NUCLEOTIDE SEQUENCE [LARGE SCALE GENOMIC DNA]</scope>
    <source>
        <strain evidence="7 8">SWub3</strain>
    </source>
</reference>
<dbReference type="EMBL" id="QKOE01000001">
    <property type="protein sequence ID" value="PZA18125.1"/>
    <property type="molecule type" value="Genomic_DNA"/>
</dbReference>
<protein>
    <submittedName>
        <fullName evidence="7">Two-component system response regulator GlrR</fullName>
    </submittedName>
</protein>
<dbReference type="InterPro" id="IPR058031">
    <property type="entry name" value="AAA_lid_NorR"/>
</dbReference>
<dbReference type="InterPro" id="IPR009057">
    <property type="entry name" value="Homeodomain-like_sf"/>
</dbReference>
<dbReference type="PANTHER" id="PTHR32071:SF116">
    <property type="entry name" value="TRANSCRIPTIONAL REGULATORY PROTEIN GLRR"/>
    <property type="match status" value="1"/>
</dbReference>
<feature type="domain" description="Sigma-54 factor interaction" evidence="6">
    <location>
        <begin position="90"/>
        <end position="319"/>
    </location>
</feature>
<keyword evidence="8" id="KW-1185">Reference proteome</keyword>
<keyword evidence="1" id="KW-0547">Nucleotide-binding</keyword>
<dbReference type="Gene3D" id="3.40.50.300">
    <property type="entry name" value="P-loop containing nucleotide triphosphate hydrolases"/>
    <property type="match status" value="1"/>
</dbReference>
<evidence type="ECO:0000256" key="4">
    <source>
        <dbReference type="ARBA" id="ARBA00023125"/>
    </source>
</evidence>
<keyword evidence="3" id="KW-0805">Transcription regulation</keyword>
<sequence length="404" mass="44413">MTTCITADRSKALLQIQFHLSCPGNTRLIETSACTCLPVRLTPPPKLPGSPDKTLQPRAQLMRIDSDAAALTVHTALPRRHTPSSAQHGILTRNEAMLTLLDQARLVARSEASILVQGESGTGKELLARFIHQQSERARAPFIALNCSAIPEGLLESELFGHVRGAFSGATGSHPGLFAAAEGGTLFLDEIGDMPVSLQAKLLRVLQERTVRAVGTSHHRPIDVRVISATHRNLEQERACGRFREDLYYRIKVVSLELPPLRERTEDIPLLAEHFVKQIAQRDGKPLSGLSAAALTALCQADWPGNVRQLQNVIEHACALSRGGVISCVGLGARKDETSCPLPNFTEARIRFEHDYLVRLLKLTAGRVSDAARIAARNRTEFYRLLQRHQLDPARFRTGSDPRA</sequence>
<evidence type="ECO:0000256" key="1">
    <source>
        <dbReference type="ARBA" id="ARBA00022741"/>
    </source>
</evidence>
<dbReference type="SUPFAM" id="SSF52540">
    <property type="entry name" value="P-loop containing nucleoside triphosphate hydrolases"/>
    <property type="match status" value="1"/>
</dbReference>
<organism evidence="7 8">
    <name type="scientific">Parazoarcus communis SWub3 = DSM 12120</name>
    <dbReference type="NCBI Taxonomy" id="1121029"/>
    <lineage>
        <taxon>Bacteria</taxon>
        <taxon>Pseudomonadati</taxon>
        <taxon>Pseudomonadota</taxon>
        <taxon>Betaproteobacteria</taxon>
        <taxon>Rhodocyclales</taxon>
        <taxon>Zoogloeaceae</taxon>
        <taxon>Parazoarcus</taxon>
    </lineage>
</organism>
<dbReference type="PROSITE" id="PS50045">
    <property type="entry name" value="SIGMA54_INTERACT_4"/>
    <property type="match status" value="1"/>
</dbReference>
<dbReference type="PROSITE" id="PS00688">
    <property type="entry name" value="SIGMA54_INTERACT_3"/>
    <property type="match status" value="1"/>
</dbReference>
<dbReference type="Pfam" id="PF00158">
    <property type="entry name" value="Sigma54_activat"/>
    <property type="match status" value="1"/>
</dbReference>
<dbReference type="SUPFAM" id="SSF46689">
    <property type="entry name" value="Homeodomain-like"/>
    <property type="match status" value="1"/>
</dbReference>
<dbReference type="AlphaFoldDB" id="A0A323V019"/>
<dbReference type="OrthoDB" id="5288224at2"/>
<evidence type="ECO:0000259" key="6">
    <source>
        <dbReference type="PROSITE" id="PS50045"/>
    </source>
</evidence>
<evidence type="ECO:0000313" key="8">
    <source>
        <dbReference type="Proteomes" id="UP000248259"/>
    </source>
</evidence>
<dbReference type="InterPro" id="IPR025662">
    <property type="entry name" value="Sigma_54_int_dom_ATP-bd_1"/>
</dbReference>
<dbReference type="Gene3D" id="1.10.10.60">
    <property type="entry name" value="Homeodomain-like"/>
    <property type="match status" value="1"/>
</dbReference>
<evidence type="ECO:0000256" key="5">
    <source>
        <dbReference type="ARBA" id="ARBA00023163"/>
    </source>
</evidence>
<evidence type="ECO:0000256" key="3">
    <source>
        <dbReference type="ARBA" id="ARBA00023015"/>
    </source>
</evidence>
<name>A0A323V019_9RHOO</name>
<dbReference type="CDD" id="cd00009">
    <property type="entry name" value="AAA"/>
    <property type="match status" value="1"/>
</dbReference>
<dbReference type="InterPro" id="IPR025944">
    <property type="entry name" value="Sigma_54_int_dom_CS"/>
</dbReference>
<gene>
    <name evidence="7" type="ORF">DNK49_00850</name>
</gene>
<dbReference type="GO" id="GO:0003677">
    <property type="term" value="F:DNA binding"/>
    <property type="evidence" value="ECO:0007669"/>
    <property type="project" value="UniProtKB-KW"/>
</dbReference>
<dbReference type="Pfam" id="PF25601">
    <property type="entry name" value="AAA_lid_14"/>
    <property type="match status" value="1"/>
</dbReference>
<dbReference type="InterPro" id="IPR027417">
    <property type="entry name" value="P-loop_NTPase"/>
</dbReference>
<dbReference type="PROSITE" id="PS00675">
    <property type="entry name" value="SIGMA54_INTERACT_1"/>
    <property type="match status" value="1"/>
</dbReference>
<evidence type="ECO:0000313" key="7">
    <source>
        <dbReference type="EMBL" id="PZA18125.1"/>
    </source>
</evidence>
<dbReference type="SMART" id="SM00382">
    <property type="entry name" value="AAA"/>
    <property type="match status" value="1"/>
</dbReference>
<dbReference type="PROSITE" id="PS00676">
    <property type="entry name" value="SIGMA54_INTERACT_2"/>
    <property type="match status" value="1"/>
</dbReference>
<dbReference type="Proteomes" id="UP000248259">
    <property type="component" value="Unassembled WGS sequence"/>
</dbReference>
<dbReference type="PANTHER" id="PTHR32071">
    <property type="entry name" value="TRANSCRIPTIONAL REGULATORY PROTEIN"/>
    <property type="match status" value="1"/>
</dbReference>
<dbReference type="FunFam" id="3.40.50.300:FF:000006">
    <property type="entry name" value="DNA-binding transcriptional regulator NtrC"/>
    <property type="match status" value="1"/>
</dbReference>